<evidence type="ECO:0000256" key="6">
    <source>
        <dbReference type="ARBA" id="ARBA00022806"/>
    </source>
</evidence>
<keyword evidence="14" id="KW-1185">Reference proteome</keyword>
<keyword evidence="9" id="KW-0413">Isomerase</keyword>
<dbReference type="InterPro" id="IPR007693">
    <property type="entry name" value="DNA_helicase_DnaB-like_N"/>
</dbReference>
<comment type="similarity">
    <text evidence="1">Belongs to the helicase family. DnaB subfamily.</text>
</comment>
<dbReference type="SUPFAM" id="SSF52540">
    <property type="entry name" value="P-loop containing nucleoside triphosphate hydrolases"/>
    <property type="match status" value="1"/>
</dbReference>
<dbReference type="EC" id="5.6.2.3" evidence="10"/>
<evidence type="ECO:0000313" key="13">
    <source>
        <dbReference type="EMBL" id="MCT2401379.1"/>
    </source>
</evidence>
<dbReference type="Pfam" id="PF00772">
    <property type="entry name" value="DnaB"/>
    <property type="match status" value="1"/>
</dbReference>
<organism evidence="13 14">
    <name type="scientific">Novosphingobium mangrovi</name>
    <name type="common">ex Huang et al. 2023</name>
    <dbReference type="NCBI Taxonomy" id="2976432"/>
    <lineage>
        <taxon>Bacteria</taxon>
        <taxon>Pseudomonadati</taxon>
        <taxon>Pseudomonadota</taxon>
        <taxon>Alphaproteobacteria</taxon>
        <taxon>Sphingomonadales</taxon>
        <taxon>Sphingomonadaceae</taxon>
        <taxon>Novosphingobium</taxon>
    </lineage>
</organism>
<dbReference type="InterPro" id="IPR027417">
    <property type="entry name" value="P-loop_NTPase"/>
</dbReference>
<keyword evidence="3" id="KW-0235">DNA replication</keyword>
<evidence type="ECO:0000256" key="9">
    <source>
        <dbReference type="ARBA" id="ARBA00023235"/>
    </source>
</evidence>
<evidence type="ECO:0000256" key="3">
    <source>
        <dbReference type="ARBA" id="ARBA00022705"/>
    </source>
</evidence>
<dbReference type="RefSeq" id="WP_260047397.1">
    <property type="nucleotide sequence ID" value="NZ_JANZXA010000013.1"/>
</dbReference>
<comment type="caution">
    <text evidence="13">The sequence shown here is derived from an EMBL/GenBank/DDBJ whole genome shotgun (WGS) entry which is preliminary data.</text>
</comment>
<evidence type="ECO:0000256" key="4">
    <source>
        <dbReference type="ARBA" id="ARBA00022741"/>
    </source>
</evidence>
<keyword evidence="6" id="KW-0347">Helicase</keyword>
<dbReference type="Gene3D" id="3.40.50.300">
    <property type="entry name" value="P-loop containing nucleotide triphosphate hydrolases"/>
    <property type="match status" value="1"/>
</dbReference>
<evidence type="ECO:0000256" key="5">
    <source>
        <dbReference type="ARBA" id="ARBA00022801"/>
    </source>
</evidence>
<dbReference type="Proteomes" id="UP001165583">
    <property type="component" value="Unassembled WGS sequence"/>
</dbReference>
<feature type="domain" description="SF4 helicase" evidence="12">
    <location>
        <begin position="172"/>
        <end position="245"/>
    </location>
</feature>
<keyword evidence="7" id="KW-0067">ATP-binding</keyword>
<keyword evidence="8" id="KW-0238">DNA-binding</keyword>
<evidence type="ECO:0000256" key="2">
    <source>
        <dbReference type="ARBA" id="ARBA00022515"/>
    </source>
</evidence>
<name>A0ABT2I977_9SPHN</name>
<dbReference type="PANTHER" id="PTHR30153">
    <property type="entry name" value="REPLICATIVE DNA HELICASE DNAB"/>
    <property type="match status" value="1"/>
</dbReference>
<dbReference type="EMBL" id="JANZXA010000013">
    <property type="protein sequence ID" value="MCT2401379.1"/>
    <property type="molecule type" value="Genomic_DNA"/>
</dbReference>
<reference evidence="13" key="1">
    <citation type="submission" date="2022-09" db="EMBL/GenBank/DDBJ databases">
        <title>Novosphingobium sp. Nov., a polycyclic aromatic hydrocarbon-degrading bacterium isolated form mangrove sediments in HongKong.</title>
        <authorList>
            <person name="Hu Z."/>
        </authorList>
    </citation>
    <scope>NUCLEOTIDE SEQUENCE</scope>
    <source>
        <strain evidence="13">HK4-1</strain>
    </source>
</reference>
<keyword evidence="5" id="KW-0378">Hydrolase</keyword>
<sequence>MSVSEGVPPTLINPEAEAALLGATMVENGLIDIAVEMIGPEDFGFSLHGRIWAAMVREHNAGRHAGPIAIRGYVEEDPELKAMGGVGYLARLTADPAGFIIPTKDLAGQIKELAVRRRLLSGFRDAQRQCADLDCDVTGIVSAVDDVIRSPVDETSRQVTAGECLDALVASFDEPRTGVTCGIISDLDDLLGALRPGSVNIVAGRPGMGKTALALTYARGAAEQGHGVQLFSLEMGSTVLISAES</sequence>
<evidence type="ECO:0000256" key="1">
    <source>
        <dbReference type="ARBA" id="ARBA00008428"/>
    </source>
</evidence>
<evidence type="ECO:0000313" key="14">
    <source>
        <dbReference type="Proteomes" id="UP001165583"/>
    </source>
</evidence>
<dbReference type="Pfam" id="PF03796">
    <property type="entry name" value="DnaB_C"/>
    <property type="match status" value="1"/>
</dbReference>
<evidence type="ECO:0000256" key="11">
    <source>
        <dbReference type="ARBA" id="ARBA00048954"/>
    </source>
</evidence>
<evidence type="ECO:0000256" key="7">
    <source>
        <dbReference type="ARBA" id="ARBA00022840"/>
    </source>
</evidence>
<keyword evidence="2" id="KW-0639">Primosome</keyword>
<dbReference type="InterPro" id="IPR007694">
    <property type="entry name" value="DNA_helicase_DnaB-like_C"/>
</dbReference>
<dbReference type="InterPro" id="IPR036185">
    <property type="entry name" value="DNA_heli_DnaB-like_N_sf"/>
</dbReference>
<dbReference type="InterPro" id="IPR016136">
    <property type="entry name" value="DNA_helicase_N/primase_C"/>
</dbReference>
<proteinExistence type="inferred from homology"/>
<keyword evidence="4" id="KW-0547">Nucleotide-binding</keyword>
<evidence type="ECO:0000256" key="10">
    <source>
        <dbReference type="ARBA" id="ARBA00044969"/>
    </source>
</evidence>
<gene>
    <name evidence="13" type="ORF">NZK81_17655</name>
</gene>
<evidence type="ECO:0000256" key="8">
    <source>
        <dbReference type="ARBA" id="ARBA00023125"/>
    </source>
</evidence>
<dbReference type="Gene3D" id="1.10.860.10">
    <property type="entry name" value="DNAb Helicase, Chain A"/>
    <property type="match status" value="1"/>
</dbReference>
<dbReference type="PROSITE" id="PS51199">
    <property type="entry name" value="SF4_HELICASE"/>
    <property type="match status" value="1"/>
</dbReference>
<accession>A0ABT2I977</accession>
<comment type="catalytic activity">
    <reaction evidence="11">
        <text>ATP + H2O = ADP + phosphate + H(+)</text>
        <dbReference type="Rhea" id="RHEA:13065"/>
        <dbReference type="ChEBI" id="CHEBI:15377"/>
        <dbReference type="ChEBI" id="CHEBI:15378"/>
        <dbReference type="ChEBI" id="CHEBI:30616"/>
        <dbReference type="ChEBI" id="CHEBI:43474"/>
        <dbReference type="ChEBI" id="CHEBI:456216"/>
        <dbReference type="EC" id="5.6.2.3"/>
    </reaction>
</comment>
<protein>
    <recommendedName>
        <fullName evidence="10">DNA 5'-3' helicase</fullName>
        <ecNumber evidence="10">5.6.2.3</ecNumber>
    </recommendedName>
</protein>
<dbReference type="SUPFAM" id="SSF48024">
    <property type="entry name" value="N-terminal domain of DnaB helicase"/>
    <property type="match status" value="1"/>
</dbReference>
<evidence type="ECO:0000259" key="12">
    <source>
        <dbReference type="PROSITE" id="PS51199"/>
    </source>
</evidence>
<dbReference type="PANTHER" id="PTHR30153:SF2">
    <property type="entry name" value="REPLICATIVE DNA HELICASE"/>
    <property type="match status" value="1"/>
</dbReference>